<dbReference type="SMART" id="SM01119">
    <property type="entry name" value="D-ser_dehydrat"/>
    <property type="match status" value="1"/>
</dbReference>
<proteinExistence type="predicted"/>
<sequence>MIELRVIGEDPEVDGSIKGMPPGHPAVALSQLGKKEWSITAGDLPFPVAVLKQSAIATNREWMRQFLTESGALIAPHGKTTMSPQLFAMQLDDGAWGLTAATANQIAVYRKFGINRILMANQLVGRANIAFIANELVRDENFEFYTLVDSVAAAEMLANGAQAAGLERGFNVLIEIGARGARTGVRSVEEGLTLAKSLQRLAPHVRLCGVECYEGVFPTATPAERVQLSAKLFANMMMLADAIEVENLFAPGDILITAGGTEFFDLAARTMARSTNRRRTCIIRSGCYLTHDDLAYEHAFQRMLQRTPELERITPRLQPALEVWTCVQSRPEPNLALLTAGKRDVSFDFDLPMAKWWSSGGAQPERLGKDYECFRLNDQHIFLRIPDDSQLSVGDYVGLGVSHVCTTFDKWSLIYLVDDEYDVTGAIRTYF</sequence>
<dbReference type="GO" id="GO:0043876">
    <property type="term" value="F:D-threonine aldolase activity"/>
    <property type="evidence" value="ECO:0007669"/>
    <property type="project" value="UniProtKB-EC"/>
</dbReference>
<keyword evidence="2" id="KW-0456">Lyase</keyword>
<accession>A0A1B2A979</accession>
<evidence type="ECO:0000259" key="1">
    <source>
        <dbReference type="SMART" id="SM01119"/>
    </source>
</evidence>
<dbReference type="PATRIC" id="fig|692370.5.peg.104"/>
<dbReference type="Gene3D" id="3.20.20.10">
    <property type="entry name" value="Alanine racemase"/>
    <property type="match status" value="1"/>
</dbReference>
<dbReference type="Gene3D" id="2.40.37.20">
    <property type="entry name" value="D-serine dehydratase-like domain"/>
    <property type="match status" value="1"/>
</dbReference>
<reference evidence="2 3" key="1">
    <citation type="submission" date="2016-07" db="EMBL/GenBank/DDBJ databases">
        <title>Complete genome sequence of Altererythrobacter dongtanensis KCTC 22672, a type strain with esterase isolated from tidal flat.</title>
        <authorList>
            <person name="Cheng H."/>
            <person name="Wu Y.-H."/>
            <person name="Zhou P."/>
            <person name="Huo Y.-Y."/>
            <person name="Wang C.-S."/>
            <person name="Xu X.-W."/>
        </authorList>
    </citation>
    <scope>NUCLEOTIDE SEQUENCE [LARGE SCALE GENOMIC DNA]</scope>
    <source>
        <strain evidence="2 3">KCTC 22672</strain>
    </source>
</reference>
<dbReference type="STRING" id="692370.A6F68_00098"/>
<evidence type="ECO:0000313" key="3">
    <source>
        <dbReference type="Proteomes" id="UP000092932"/>
    </source>
</evidence>
<organism evidence="2 3">
    <name type="scientific">Tsuneonella dongtanensis</name>
    <dbReference type="NCBI Taxonomy" id="692370"/>
    <lineage>
        <taxon>Bacteria</taxon>
        <taxon>Pseudomonadati</taxon>
        <taxon>Pseudomonadota</taxon>
        <taxon>Alphaproteobacteria</taxon>
        <taxon>Sphingomonadales</taxon>
        <taxon>Erythrobacteraceae</taxon>
        <taxon>Tsuneonella</taxon>
    </lineage>
</organism>
<dbReference type="InterPro" id="IPR026956">
    <property type="entry name" value="D-ser_dehydrat-like_dom"/>
</dbReference>
<name>A0A1B2A979_9SPHN</name>
<dbReference type="Proteomes" id="UP000092932">
    <property type="component" value="Chromosome"/>
</dbReference>
<dbReference type="KEGG" id="ado:A6F68_00098"/>
<dbReference type="PANTHER" id="PTHR28004">
    <property type="entry name" value="ZGC:162816-RELATED"/>
    <property type="match status" value="1"/>
</dbReference>
<feature type="domain" description="D-serine dehydratase-like" evidence="1">
    <location>
        <begin position="320"/>
        <end position="418"/>
    </location>
</feature>
<dbReference type="OrthoDB" id="9811417at2"/>
<dbReference type="InterPro" id="IPR029066">
    <property type="entry name" value="PLP-binding_barrel"/>
</dbReference>
<evidence type="ECO:0000313" key="2">
    <source>
        <dbReference type="EMBL" id="ANY18634.1"/>
    </source>
</evidence>
<dbReference type="SUPFAM" id="SSF51419">
    <property type="entry name" value="PLP-binding barrel"/>
    <property type="match status" value="1"/>
</dbReference>
<dbReference type="Pfam" id="PF14031">
    <property type="entry name" value="D-ser_dehydrat"/>
    <property type="match status" value="1"/>
</dbReference>
<keyword evidence="3" id="KW-1185">Reference proteome</keyword>
<dbReference type="AlphaFoldDB" id="A0A1B2A979"/>
<dbReference type="InterPro" id="IPR042208">
    <property type="entry name" value="D-ser_dehydrat-like_sf"/>
</dbReference>
<dbReference type="EC" id="4.1.2.42" evidence="2"/>
<dbReference type="InterPro" id="IPR051466">
    <property type="entry name" value="D-amino_acid_metab_enzyme"/>
</dbReference>
<dbReference type="EMBL" id="CP016591">
    <property type="protein sequence ID" value="ANY18634.1"/>
    <property type="molecule type" value="Genomic_DNA"/>
</dbReference>
<dbReference type="PANTHER" id="PTHR28004:SF8">
    <property type="entry name" value="D-SERINE DEAMINASE"/>
    <property type="match status" value="1"/>
</dbReference>
<dbReference type="RefSeq" id="WP_084001456.1">
    <property type="nucleotide sequence ID" value="NZ_CP016591.1"/>
</dbReference>
<protein>
    <submittedName>
        <fullName evidence="2">D-threonine aldolase</fullName>
        <ecNumber evidence="2">4.1.2.42</ecNumber>
    </submittedName>
</protein>
<gene>
    <name evidence="2" type="ORF">A6F68_00098</name>
</gene>